<proteinExistence type="predicted"/>
<reference evidence="1 2" key="1">
    <citation type="submission" date="2020-08" db="EMBL/GenBank/DDBJ databases">
        <title>Cohnella phylogeny.</title>
        <authorList>
            <person name="Dunlap C."/>
        </authorList>
    </citation>
    <scope>NUCLEOTIDE SEQUENCE [LARGE SCALE GENOMIC DNA]</scope>
    <source>
        <strain evidence="1 2">DSM 25239</strain>
    </source>
</reference>
<evidence type="ECO:0000313" key="1">
    <source>
        <dbReference type="EMBL" id="MBB6694274.1"/>
    </source>
</evidence>
<dbReference type="SUPFAM" id="SSF54001">
    <property type="entry name" value="Cysteine proteinases"/>
    <property type="match status" value="1"/>
</dbReference>
<evidence type="ECO:0000313" key="2">
    <source>
        <dbReference type="Proteomes" id="UP000553776"/>
    </source>
</evidence>
<dbReference type="InterPro" id="IPR038765">
    <property type="entry name" value="Papain-like_cys_pep_sf"/>
</dbReference>
<dbReference type="Gene3D" id="3.90.1720.10">
    <property type="entry name" value="endopeptidase domain like (from Nostoc punctiforme)"/>
    <property type="match status" value="1"/>
</dbReference>
<protein>
    <recommendedName>
        <fullName evidence="3">Permuted papain-like amidase YaeF/Yiix C92 family enzyme</fullName>
    </recommendedName>
</protein>
<gene>
    <name evidence="1" type="ORF">H7B90_23035</name>
</gene>
<sequence length="209" mass="24002">MIHAANANTTEDDLYVLLTHTGTLFTRMIQNFTSAPYNHASLALDAGLSQLYSFGRKQPSNPLSAGFVEEDVYEGTYSRYPDTQCALLRLRVTPSQREEAIRVVRTFQRDRDAYKYNLIGLLGVMLNRDLNRKNAYFCSQFVADALLRAGIELWDRSPALVTPDDFLKHGSFETVYEGNLYDYPLLDAERIDCNRREVPSSFLWRRQIV</sequence>
<name>A0A841U848_9BACL</name>
<organism evidence="1 2">
    <name type="scientific">Cohnella xylanilytica</name>
    <dbReference type="NCBI Taxonomy" id="557555"/>
    <lineage>
        <taxon>Bacteria</taxon>
        <taxon>Bacillati</taxon>
        <taxon>Bacillota</taxon>
        <taxon>Bacilli</taxon>
        <taxon>Bacillales</taxon>
        <taxon>Paenibacillaceae</taxon>
        <taxon>Cohnella</taxon>
    </lineage>
</organism>
<accession>A0A841U848</accession>
<keyword evidence="2" id="KW-1185">Reference proteome</keyword>
<comment type="caution">
    <text evidence="1">The sequence shown here is derived from an EMBL/GenBank/DDBJ whole genome shotgun (WGS) entry which is preliminary data.</text>
</comment>
<evidence type="ECO:0008006" key="3">
    <source>
        <dbReference type="Google" id="ProtNLM"/>
    </source>
</evidence>
<dbReference type="RefSeq" id="WP_185138246.1">
    <property type="nucleotide sequence ID" value="NZ_JACJVR010000088.1"/>
</dbReference>
<dbReference type="EMBL" id="JACJVR010000088">
    <property type="protein sequence ID" value="MBB6694274.1"/>
    <property type="molecule type" value="Genomic_DNA"/>
</dbReference>
<dbReference type="Proteomes" id="UP000553776">
    <property type="component" value="Unassembled WGS sequence"/>
</dbReference>
<dbReference type="AlphaFoldDB" id="A0A841U848"/>